<comment type="caution">
    <text evidence="1">The sequence shown here is derived from an EMBL/GenBank/DDBJ whole genome shotgun (WGS) entry which is preliminary data.</text>
</comment>
<dbReference type="AlphaFoldDB" id="A0AAI9V8V1"/>
<reference evidence="1" key="1">
    <citation type="submission" date="2016-11" db="EMBL/GenBank/DDBJ databases">
        <title>The genome sequence of Colletotrichum cuscutae.</title>
        <authorList>
            <person name="Baroncelli R."/>
        </authorList>
    </citation>
    <scope>NUCLEOTIDE SEQUENCE</scope>
    <source>
        <strain evidence="1">IMI 304802</strain>
    </source>
</reference>
<sequence length="214" mass="24641">MCYGEIQFGQRQARSRQYQQSSRPAWIERERDMAILLREEPRAGGQATITPKDKRHQREGKNNARERVFLLLCRRRRPSYGPTLPTCLMGVHPRSSGRTTQKEEPLLYAPGAVVPAWLHRYPAGGQSQPTAFLRAKQCCENSIKTIRINAKSPNSMTGFAAPRFPFCQEYMLNFKHMALPPRITIYPKQPTRPLLFLSFSFPHLDNNPMNVTDR</sequence>
<dbReference type="EMBL" id="MPDP01000170">
    <property type="protein sequence ID" value="KAK1473367.1"/>
    <property type="molecule type" value="Genomic_DNA"/>
</dbReference>
<accession>A0AAI9V8V1</accession>
<evidence type="ECO:0000313" key="1">
    <source>
        <dbReference type="EMBL" id="KAK1473367.1"/>
    </source>
</evidence>
<gene>
    <name evidence="1" type="ORF">CCUS01_17151</name>
</gene>
<keyword evidence="2" id="KW-1185">Reference proteome</keyword>
<dbReference type="Proteomes" id="UP001239213">
    <property type="component" value="Unassembled WGS sequence"/>
</dbReference>
<name>A0AAI9V8V1_9PEZI</name>
<protein>
    <submittedName>
        <fullName evidence="1">Uncharacterized protein</fullName>
    </submittedName>
</protein>
<organism evidence="1 2">
    <name type="scientific">Colletotrichum cuscutae</name>
    <dbReference type="NCBI Taxonomy" id="1209917"/>
    <lineage>
        <taxon>Eukaryota</taxon>
        <taxon>Fungi</taxon>
        <taxon>Dikarya</taxon>
        <taxon>Ascomycota</taxon>
        <taxon>Pezizomycotina</taxon>
        <taxon>Sordariomycetes</taxon>
        <taxon>Hypocreomycetidae</taxon>
        <taxon>Glomerellales</taxon>
        <taxon>Glomerellaceae</taxon>
        <taxon>Colletotrichum</taxon>
        <taxon>Colletotrichum acutatum species complex</taxon>
    </lineage>
</organism>
<proteinExistence type="predicted"/>
<evidence type="ECO:0000313" key="2">
    <source>
        <dbReference type="Proteomes" id="UP001239213"/>
    </source>
</evidence>